<dbReference type="AlphaFoldDB" id="A0A1J3H789"/>
<organism evidence="1">
    <name type="scientific">Noccaea caerulescens</name>
    <name type="common">Alpine penny-cress</name>
    <name type="synonym">Thlaspi caerulescens</name>
    <dbReference type="NCBI Taxonomy" id="107243"/>
    <lineage>
        <taxon>Eukaryota</taxon>
        <taxon>Viridiplantae</taxon>
        <taxon>Streptophyta</taxon>
        <taxon>Embryophyta</taxon>
        <taxon>Tracheophyta</taxon>
        <taxon>Spermatophyta</taxon>
        <taxon>Magnoliopsida</taxon>
        <taxon>eudicotyledons</taxon>
        <taxon>Gunneridae</taxon>
        <taxon>Pentapetalae</taxon>
        <taxon>rosids</taxon>
        <taxon>malvids</taxon>
        <taxon>Brassicales</taxon>
        <taxon>Brassicaceae</taxon>
        <taxon>Coluteocarpeae</taxon>
        <taxon>Noccaea</taxon>
    </lineage>
</organism>
<sequence>MANACTSVKEKSPNYSQDMMVEMVRIVTILSSVPSKNFLSSYWISHISMRASNCFQRSLPLLSPALLLRLIFETVEEDGLLCQFLFL</sequence>
<gene>
    <name evidence="1" type="ORF">LE_TR3560_c3_g1_i1_g.11530</name>
</gene>
<name>A0A1J3H789_NOCCA</name>
<evidence type="ECO:0000313" key="1">
    <source>
        <dbReference type="EMBL" id="JAU62540.1"/>
    </source>
</evidence>
<dbReference type="EMBL" id="GEVL01014801">
    <property type="protein sequence ID" value="JAU62540.1"/>
    <property type="molecule type" value="Transcribed_RNA"/>
</dbReference>
<proteinExistence type="predicted"/>
<accession>A0A1J3H789</accession>
<reference evidence="1" key="1">
    <citation type="submission" date="2016-07" db="EMBL/GenBank/DDBJ databases">
        <title>De novo transcriptome assembly of four accessions of the metal hyperaccumulator plant Noccaea caerulescens.</title>
        <authorList>
            <person name="Blande D."/>
            <person name="Halimaa P."/>
            <person name="Tervahauta A.I."/>
            <person name="Aarts M.G."/>
            <person name="Karenlampi S.O."/>
        </authorList>
    </citation>
    <scope>NUCLEOTIDE SEQUENCE</scope>
</reference>
<protein>
    <submittedName>
        <fullName evidence="1">Uncharacterized protein</fullName>
    </submittedName>
</protein>